<gene>
    <name evidence="2" type="ORF">GBAR_LOCUS11916</name>
</gene>
<feature type="chain" id="PRO_5041275891" evidence="1">
    <location>
        <begin position="21"/>
        <end position="50"/>
    </location>
</feature>
<reference evidence="2" key="1">
    <citation type="submission" date="2023-03" db="EMBL/GenBank/DDBJ databases">
        <authorList>
            <person name="Steffen K."/>
            <person name="Cardenas P."/>
        </authorList>
    </citation>
    <scope>NUCLEOTIDE SEQUENCE</scope>
</reference>
<dbReference type="EMBL" id="CASHTH010001783">
    <property type="protein sequence ID" value="CAI8019889.1"/>
    <property type="molecule type" value="Genomic_DNA"/>
</dbReference>
<evidence type="ECO:0000313" key="2">
    <source>
        <dbReference type="EMBL" id="CAI8019889.1"/>
    </source>
</evidence>
<organism evidence="2 3">
    <name type="scientific">Geodia barretti</name>
    <name type="common">Barrett's horny sponge</name>
    <dbReference type="NCBI Taxonomy" id="519541"/>
    <lineage>
        <taxon>Eukaryota</taxon>
        <taxon>Metazoa</taxon>
        <taxon>Porifera</taxon>
        <taxon>Demospongiae</taxon>
        <taxon>Heteroscleromorpha</taxon>
        <taxon>Tetractinellida</taxon>
        <taxon>Astrophorina</taxon>
        <taxon>Geodiidae</taxon>
        <taxon>Geodia</taxon>
    </lineage>
</organism>
<name>A0AA35RY75_GEOBA</name>
<protein>
    <submittedName>
        <fullName evidence="2">Uncharacterized protein</fullName>
    </submittedName>
</protein>
<dbReference type="Proteomes" id="UP001174909">
    <property type="component" value="Unassembled WGS sequence"/>
</dbReference>
<sequence>MWENSCMTVLRGAWLSVTWATPPCFECVMSATVNSMEHRTPKTLMMGLYS</sequence>
<keyword evidence="3" id="KW-1185">Reference proteome</keyword>
<dbReference type="AlphaFoldDB" id="A0AA35RY75"/>
<keyword evidence="1" id="KW-0732">Signal</keyword>
<feature type="signal peptide" evidence="1">
    <location>
        <begin position="1"/>
        <end position="20"/>
    </location>
</feature>
<evidence type="ECO:0000313" key="3">
    <source>
        <dbReference type="Proteomes" id="UP001174909"/>
    </source>
</evidence>
<evidence type="ECO:0000256" key="1">
    <source>
        <dbReference type="SAM" id="SignalP"/>
    </source>
</evidence>
<comment type="caution">
    <text evidence="2">The sequence shown here is derived from an EMBL/GenBank/DDBJ whole genome shotgun (WGS) entry which is preliminary data.</text>
</comment>
<proteinExistence type="predicted"/>
<accession>A0AA35RY75</accession>